<dbReference type="GO" id="GO:0000978">
    <property type="term" value="F:RNA polymerase II cis-regulatory region sequence-specific DNA binding"/>
    <property type="evidence" value="ECO:0007669"/>
    <property type="project" value="TreeGrafter"/>
</dbReference>
<gene>
    <name evidence="11" type="primary">NFIX</name>
    <name evidence="11" type="ORF">CDAR_612321</name>
</gene>
<dbReference type="Pfam" id="PF00859">
    <property type="entry name" value="CTF_NFI"/>
    <property type="match status" value="1"/>
</dbReference>
<dbReference type="Pfam" id="PF10524">
    <property type="entry name" value="NfI_DNAbd_pre-N"/>
    <property type="match status" value="1"/>
</dbReference>
<evidence type="ECO:0000313" key="11">
    <source>
        <dbReference type="EMBL" id="GIY26750.1"/>
    </source>
</evidence>
<comment type="function">
    <text evidence="8">Recognizes and binds the palindromic sequence 5'-TTGGCNNNNNGCCAA-3' present in viral and cellular promoters and in the origin of replication of adenovirus type 2. These proteins are individually capable of activating transcription and replication.</text>
</comment>
<dbReference type="InterPro" id="IPR000647">
    <property type="entry name" value="CTF/NFI"/>
</dbReference>
<dbReference type="Proteomes" id="UP001054837">
    <property type="component" value="Unassembled WGS sequence"/>
</dbReference>
<evidence type="ECO:0000256" key="1">
    <source>
        <dbReference type="ARBA" id="ARBA00004123"/>
    </source>
</evidence>
<evidence type="ECO:0000256" key="4">
    <source>
        <dbReference type="ARBA" id="ARBA00023125"/>
    </source>
</evidence>
<keyword evidence="2 8" id="KW-0235">DNA replication</keyword>
<dbReference type="SMART" id="SM00523">
    <property type="entry name" value="DWA"/>
    <property type="match status" value="1"/>
</dbReference>
<dbReference type="PANTHER" id="PTHR11492:SF8">
    <property type="entry name" value="NUCLEAR FACTOR I, ISOFORM B"/>
    <property type="match status" value="1"/>
</dbReference>
<dbReference type="PANTHER" id="PTHR11492">
    <property type="entry name" value="NUCLEAR FACTOR I"/>
    <property type="match status" value="1"/>
</dbReference>
<dbReference type="GO" id="GO:0005634">
    <property type="term" value="C:nucleus"/>
    <property type="evidence" value="ECO:0007669"/>
    <property type="project" value="UniProtKB-SubCell"/>
</dbReference>
<evidence type="ECO:0000256" key="6">
    <source>
        <dbReference type="ARBA" id="ARBA00023163"/>
    </source>
</evidence>
<accession>A0AAV4S2J1</accession>
<name>A0AAV4S2J1_9ARAC</name>
<evidence type="ECO:0000313" key="12">
    <source>
        <dbReference type="Proteomes" id="UP001054837"/>
    </source>
</evidence>
<dbReference type="InterPro" id="IPR020604">
    <property type="entry name" value="CTF/NFI_DNA-bd-dom"/>
</dbReference>
<comment type="subcellular location">
    <subcellularLocation>
        <location evidence="1 8">Nucleus</location>
    </subcellularLocation>
</comment>
<dbReference type="EMBL" id="BPLQ01006967">
    <property type="protein sequence ID" value="GIY26750.1"/>
    <property type="molecule type" value="Genomic_DNA"/>
</dbReference>
<dbReference type="AlphaFoldDB" id="A0AAV4S2J1"/>
<evidence type="ECO:0000256" key="2">
    <source>
        <dbReference type="ARBA" id="ARBA00022705"/>
    </source>
</evidence>
<reference evidence="11 12" key="1">
    <citation type="submission" date="2021-06" db="EMBL/GenBank/DDBJ databases">
        <title>Caerostris darwini draft genome.</title>
        <authorList>
            <person name="Kono N."/>
            <person name="Arakawa K."/>
        </authorList>
    </citation>
    <scope>NUCLEOTIDE SEQUENCE [LARGE SCALE GENOMIC DNA]</scope>
</reference>
<evidence type="ECO:0000256" key="7">
    <source>
        <dbReference type="ARBA" id="ARBA00023242"/>
    </source>
</evidence>
<feature type="compositionally biased region" description="Low complexity" evidence="9">
    <location>
        <begin position="667"/>
        <end position="682"/>
    </location>
</feature>
<dbReference type="GO" id="GO:0045893">
    <property type="term" value="P:positive regulation of DNA-templated transcription"/>
    <property type="evidence" value="ECO:0007669"/>
    <property type="project" value="UniProtKB-ARBA"/>
</dbReference>
<comment type="caution">
    <text evidence="11">The sequence shown here is derived from an EMBL/GenBank/DDBJ whole genome shotgun (WGS) entry which is preliminary data.</text>
</comment>
<keyword evidence="3 8" id="KW-0805">Transcription regulation</keyword>
<dbReference type="InterPro" id="IPR019548">
    <property type="entry name" value="CTF/NFI_DNA-bd_N"/>
</dbReference>
<keyword evidence="12" id="KW-1185">Reference proteome</keyword>
<keyword evidence="4 8" id="KW-0238">DNA-binding</keyword>
<evidence type="ECO:0000259" key="10">
    <source>
        <dbReference type="PROSITE" id="PS51080"/>
    </source>
</evidence>
<feature type="region of interest" description="Disordered" evidence="9">
    <location>
        <begin position="334"/>
        <end position="386"/>
    </location>
</feature>
<comment type="subunit">
    <text evidence="8">Binds DNA as a homodimer.</text>
</comment>
<evidence type="ECO:0000256" key="5">
    <source>
        <dbReference type="ARBA" id="ARBA00023159"/>
    </source>
</evidence>
<sequence>MHLAQELTQYITHECFQFLFFWLVDLSTPYSENGVSPYWWTVFSYYLFIIADFMPLDEFHPFIEALLPHVRSFSYTWFNLQAVKRKYFKKHDKRMNIDEERVCREDLQNERPEVKQKWASRLLGKLRKDITQECRESFVLGITGKKTSGCVLSNPDQKGKMRRIDCLRQADKVWRLDLVMVILFKAIPLESTDGERLEKCQDCLHPALCVNPFHINVSVRELDLYLANFILSQEALSGLRDELGDQRLEDQESTTIITTGVFTSTELYKLSKGSILQTANSNGVQQQQQTLLEPKVEVNGKQHVQQHVIQVCSPYYYTTDGNPTELIGIPRVVGSLSDNNHESSPNPDDPSSPPCEPLNKRVRRLSSNEDELEKSATGDSSYYVHSPSNLNSPTSWSGDVDHVTVQNSSVLQGALTSRAGVIKTEGSSSFIPVNANSPLSPAPVEVILTTSPSITSPSSQSVVSPRSRDGVLNFCTAGLSQASSLAPSTTTLVVPLQSSGPYYLVTQGKYQENGDTLSDFVNLVCQEAHNSSTSSQSSTESDVRSPTKMAHFYTSSMLPPPPPAPIARPVTIIQSSDLSSVSPTSPPTSPQSPKSSDGLHDDDSHCNPIQGNDAHCHPMQDDDPPCQALQDDDSQCNPLHDDDPRCHAMQNDNDPRCSSPVTDDISDQPLSPPSSSSGPIVSNTDTPPLSRSILNSPFTTLVRSEHTFAHIHPQAQLFSYPNISPLSGVISPTSLSMFTSPVTTPRTTPRTTPIPRWSGQFVSLDDNIDYSVMAGLMHCSTSDSDPPHIIERFFPVVHTNEAVDASSQTGTASPIPMKTESS</sequence>
<comment type="similarity">
    <text evidence="8">Belongs to the CTF/NF-I family.</text>
</comment>
<dbReference type="PROSITE" id="PS51080">
    <property type="entry name" value="CTF_NFI_2"/>
    <property type="match status" value="1"/>
</dbReference>
<protein>
    <recommendedName>
        <fullName evidence="8">Nuclear factor 1</fullName>
    </recommendedName>
</protein>
<evidence type="ECO:0000256" key="9">
    <source>
        <dbReference type="SAM" id="MobiDB-lite"/>
    </source>
</evidence>
<feature type="domain" description="CTF/NF-I" evidence="10">
    <location>
        <begin position="48"/>
        <end position="241"/>
    </location>
</feature>
<evidence type="ECO:0000256" key="3">
    <source>
        <dbReference type="ARBA" id="ARBA00023015"/>
    </source>
</evidence>
<evidence type="ECO:0000256" key="8">
    <source>
        <dbReference type="RuleBase" id="RU000690"/>
    </source>
</evidence>
<organism evidence="11 12">
    <name type="scientific">Caerostris darwini</name>
    <dbReference type="NCBI Taxonomy" id="1538125"/>
    <lineage>
        <taxon>Eukaryota</taxon>
        <taxon>Metazoa</taxon>
        <taxon>Ecdysozoa</taxon>
        <taxon>Arthropoda</taxon>
        <taxon>Chelicerata</taxon>
        <taxon>Arachnida</taxon>
        <taxon>Araneae</taxon>
        <taxon>Araneomorphae</taxon>
        <taxon>Entelegynae</taxon>
        <taxon>Araneoidea</taxon>
        <taxon>Araneidae</taxon>
        <taxon>Caerostris</taxon>
    </lineage>
</organism>
<feature type="compositionally biased region" description="Pro residues" evidence="9">
    <location>
        <begin position="347"/>
        <end position="356"/>
    </location>
</feature>
<feature type="region of interest" description="Disordered" evidence="9">
    <location>
        <begin position="577"/>
        <end position="691"/>
    </location>
</feature>
<dbReference type="GO" id="GO:0000981">
    <property type="term" value="F:DNA-binding transcription factor activity, RNA polymerase II-specific"/>
    <property type="evidence" value="ECO:0007669"/>
    <property type="project" value="TreeGrafter"/>
</dbReference>
<keyword evidence="7 8" id="KW-0539">Nucleus</keyword>
<dbReference type="GO" id="GO:0006260">
    <property type="term" value="P:DNA replication"/>
    <property type="evidence" value="ECO:0007669"/>
    <property type="project" value="UniProtKB-KW"/>
</dbReference>
<dbReference type="Pfam" id="PF03165">
    <property type="entry name" value="MH1"/>
    <property type="match status" value="1"/>
</dbReference>
<proteinExistence type="inferred from homology"/>
<keyword evidence="5 8" id="KW-0010">Activator</keyword>
<keyword evidence="6 8" id="KW-0804">Transcription</keyword>
<dbReference type="InterPro" id="IPR003619">
    <property type="entry name" value="MAD_homology1_Dwarfin-type"/>
</dbReference>